<dbReference type="InterPro" id="IPR048395">
    <property type="entry name" value="Glyco_hydro_31_C"/>
</dbReference>
<evidence type="ECO:0000259" key="6">
    <source>
        <dbReference type="Pfam" id="PF13802"/>
    </source>
</evidence>
<name>A0A419V7T1_9BACL</name>
<dbReference type="Gene3D" id="2.60.40.1180">
    <property type="entry name" value="Golgi alpha-mannosidase II"/>
    <property type="match status" value="2"/>
</dbReference>
<feature type="domain" description="Glycosyl hydrolase family 31 C-terminal" evidence="8">
    <location>
        <begin position="587"/>
        <end position="674"/>
    </location>
</feature>
<keyword evidence="10" id="KW-1185">Reference proteome</keyword>
<dbReference type="Gene3D" id="3.20.20.80">
    <property type="entry name" value="Glycosidases"/>
    <property type="match status" value="1"/>
</dbReference>
<evidence type="ECO:0000259" key="7">
    <source>
        <dbReference type="Pfam" id="PF17137"/>
    </source>
</evidence>
<protein>
    <submittedName>
        <fullName evidence="9">Alpha-glucosidase</fullName>
    </submittedName>
</protein>
<evidence type="ECO:0000256" key="1">
    <source>
        <dbReference type="ARBA" id="ARBA00007806"/>
    </source>
</evidence>
<dbReference type="CDD" id="cd06604">
    <property type="entry name" value="GH31_glucosidase_II_MalA"/>
    <property type="match status" value="1"/>
</dbReference>
<dbReference type="InterPro" id="IPR000322">
    <property type="entry name" value="Glyco_hydro_31_TIM"/>
</dbReference>
<evidence type="ECO:0000256" key="4">
    <source>
        <dbReference type="RuleBase" id="RU361185"/>
    </source>
</evidence>
<proteinExistence type="inferred from homology"/>
<dbReference type="InterPro" id="IPR033403">
    <property type="entry name" value="DUF5110"/>
</dbReference>
<dbReference type="Gene3D" id="2.60.40.1760">
    <property type="entry name" value="glycosyl hydrolase (family 31)"/>
    <property type="match status" value="1"/>
</dbReference>
<dbReference type="RefSeq" id="WP_120191541.1">
    <property type="nucleotide sequence ID" value="NZ_RAPK01000006.1"/>
</dbReference>
<dbReference type="CDD" id="cd14752">
    <property type="entry name" value="GH31_N"/>
    <property type="match status" value="1"/>
</dbReference>
<evidence type="ECO:0000313" key="9">
    <source>
        <dbReference type="EMBL" id="RKD76125.1"/>
    </source>
</evidence>
<comment type="similarity">
    <text evidence="1 4">Belongs to the glycosyl hydrolase 31 family.</text>
</comment>
<evidence type="ECO:0000259" key="8">
    <source>
        <dbReference type="Pfam" id="PF21365"/>
    </source>
</evidence>
<dbReference type="Pfam" id="PF01055">
    <property type="entry name" value="Glyco_hydro_31_2nd"/>
    <property type="match status" value="1"/>
</dbReference>
<feature type="domain" description="DUF5110" evidence="7">
    <location>
        <begin position="690"/>
        <end position="756"/>
    </location>
</feature>
<reference evidence="9 10" key="1">
    <citation type="submission" date="2018-09" db="EMBL/GenBank/DDBJ databases">
        <title>Genomic Encyclopedia of Archaeal and Bacterial Type Strains, Phase II (KMG-II): from individual species to whole genera.</title>
        <authorList>
            <person name="Goeker M."/>
        </authorList>
    </citation>
    <scope>NUCLEOTIDE SEQUENCE [LARGE SCALE GENOMIC DNA]</scope>
    <source>
        <strain evidence="9 10">DSM 17008</strain>
    </source>
</reference>
<dbReference type="GO" id="GO:0005975">
    <property type="term" value="P:carbohydrate metabolic process"/>
    <property type="evidence" value="ECO:0007669"/>
    <property type="project" value="InterPro"/>
</dbReference>
<evidence type="ECO:0000256" key="3">
    <source>
        <dbReference type="ARBA" id="ARBA00023295"/>
    </source>
</evidence>
<dbReference type="Proteomes" id="UP000285120">
    <property type="component" value="Unassembled WGS sequence"/>
</dbReference>
<dbReference type="InterPro" id="IPR030458">
    <property type="entry name" value="Glyco_hydro_31_AS"/>
</dbReference>
<dbReference type="SUPFAM" id="SSF51011">
    <property type="entry name" value="Glycosyl hydrolase domain"/>
    <property type="match status" value="1"/>
</dbReference>
<dbReference type="SUPFAM" id="SSF74650">
    <property type="entry name" value="Galactose mutarotase-like"/>
    <property type="match status" value="1"/>
</dbReference>
<dbReference type="PANTHER" id="PTHR22762">
    <property type="entry name" value="ALPHA-GLUCOSIDASE"/>
    <property type="match status" value="1"/>
</dbReference>
<dbReference type="InterPro" id="IPR013780">
    <property type="entry name" value="Glyco_hydro_b"/>
</dbReference>
<dbReference type="OrthoDB" id="176168at2"/>
<dbReference type="EMBL" id="RAPK01000006">
    <property type="protein sequence ID" value="RKD76125.1"/>
    <property type="molecule type" value="Genomic_DNA"/>
</dbReference>
<evidence type="ECO:0000256" key="2">
    <source>
        <dbReference type="ARBA" id="ARBA00022801"/>
    </source>
</evidence>
<feature type="domain" description="Glycoside hydrolase family 31 TIM barrel" evidence="5">
    <location>
        <begin position="254"/>
        <end position="579"/>
    </location>
</feature>
<keyword evidence="2 4" id="KW-0378">Hydrolase</keyword>
<accession>A0A419V7T1</accession>
<dbReference type="PROSITE" id="PS00129">
    <property type="entry name" value="GLYCOSYL_HYDROL_F31_1"/>
    <property type="match status" value="1"/>
</dbReference>
<dbReference type="Pfam" id="PF13802">
    <property type="entry name" value="Gal_mutarotas_2"/>
    <property type="match status" value="1"/>
</dbReference>
<dbReference type="SUPFAM" id="SSF51445">
    <property type="entry name" value="(Trans)glycosidases"/>
    <property type="match status" value="1"/>
</dbReference>
<dbReference type="GO" id="GO:0030246">
    <property type="term" value="F:carbohydrate binding"/>
    <property type="evidence" value="ECO:0007669"/>
    <property type="project" value="InterPro"/>
</dbReference>
<dbReference type="InterPro" id="IPR011013">
    <property type="entry name" value="Gal_mutarotase_sf_dom"/>
</dbReference>
<evidence type="ECO:0000259" key="5">
    <source>
        <dbReference type="Pfam" id="PF01055"/>
    </source>
</evidence>
<sequence length="786" mass="90346">MKDTSFAIHPDHQQTAEEVTFQDIGNVTAVSEGSEAVSLTCEYGYVRISFPAPGIARVKMDPKKMPEDTSTAAVVKQQQPEKITVQEMEEVLAVKTEEIRLSISKYPCRITMYDKDGEAITDEQQEGMSFSPRGEVRVRKKMEPEDHFYGFGEKTGFLEKRGEKMRMWNTDVFAPHNPEIDALYQSIPYFMSIRNGKAYGFYLDNTFQTEFDLKTSYETYSITADGGALDYYILAGPAPKDVIRQYTSLTGRMELPPKWALGYHQSRYSYRSEAEVRELVEAFKRKNIPLDAVHLDIHYMDEYRVFTFDEQKFPDPEKLVQDLKAEGIKIVPIVDPGVKRDETYLPYQEGMEKNHFSSYSDGSVYYGDVWPGESAFPDFFRGETRKWWEEQQAYYTNMGIEGVWNDMNEPAVFNEKKTMDNDVFHEENGVFKTHRELHNTYGLHMSQASFEGLKNKLGGKRPFVLTRAGFAGIQRYAAVWTGDNRSFWEHLQMAVPMTLNLGVSGVPFAGNDVGGFAHDTSAELLTRWTQLGTFTPFFRNHSNIGTVFQEPWAFGEKTEETIKKYIELRHKWMPHLYELFQEASETGMPIMRPMMMHHADDPNTLKLHDQFMVGEDVLVAPVTQSAAKHRIVYLPAGTWYNYWNDNEVYEGGRYIMAEADLDTLPIFIRENSAILEGSVKQNADAKQESLRVHVYLGGTGSLSKRIYEDDGETLNHQNEKYFSESISISRDNDIISIEEKDIHAGYTPCWNTKTYVLHQVPETIEVYINGSKQEIVYDKADFRAFV</sequence>
<feature type="domain" description="Glycoside hydrolase family 31 N-terminal" evidence="6">
    <location>
        <begin position="46"/>
        <end position="212"/>
    </location>
</feature>
<dbReference type="PANTHER" id="PTHR22762:SF166">
    <property type="entry name" value="ALPHA-GLUCOSIDASE"/>
    <property type="match status" value="1"/>
</dbReference>
<keyword evidence="3 4" id="KW-0326">Glycosidase</keyword>
<dbReference type="Pfam" id="PF21365">
    <property type="entry name" value="Glyco_hydro_31_3rd"/>
    <property type="match status" value="1"/>
</dbReference>
<dbReference type="GO" id="GO:0004553">
    <property type="term" value="F:hydrolase activity, hydrolyzing O-glycosyl compounds"/>
    <property type="evidence" value="ECO:0007669"/>
    <property type="project" value="InterPro"/>
</dbReference>
<dbReference type="InterPro" id="IPR025887">
    <property type="entry name" value="Glyco_hydro_31_N_dom"/>
</dbReference>
<evidence type="ECO:0000313" key="10">
    <source>
        <dbReference type="Proteomes" id="UP000285120"/>
    </source>
</evidence>
<gene>
    <name evidence="9" type="ORF">ATL39_0337</name>
</gene>
<dbReference type="Pfam" id="PF17137">
    <property type="entry name" value="DUF5110"/>
    <property type="match status" value="1"/>
</dbReference>
<dbReference type="AlphaFoldDB" id="A0A419V7T1"/>
<dbReference type="InterPro" id="IPR017853">
    <property type="entry name" value="GH"/>
</dbReference>
<organism evidence="9 10">
    <name type="scientific">Sinobaca qinghaiensis</name>
    <dbReference type="NCBI Taxonomy" id="342944"/>
    <lineage>
        <taxon>Bacteria</taxon>
        <taxon>Bacillati</taxon>
        <taxon>Bacillota</taxon>
        <taxon>Bacilli</taxon>
        <taxon>Bacillales</taxon>
        <taxon>Sporolactobacillaceae</taxon>
        <taxon>Sinobaca</taxon>
    </lineage>
</organism>
<comment type="caution">
    <text evidence="9">The sequence shown here is derived from an EMBL/GenBank/DDBJ whole genome shotgun (WGS) entry which is preliminary data.</text>
</comment>